<name>A0ACB8CSX8_DERSI</name>
<sequence>MANMLGFHVHAIRERIMEPSYLWVPCTKTSDVSCILLHHREAINQVLLGAGLELREDVRCAGGTRLAVTQIAAYLLSAQQNNPVKSAGFNLANDLLMSHHCVTALEVYCAACCTYQARAVLTRNPALKSLTVHVPNPNTCQDGIPTAVFTLIESLLYLEELVFKTESATLYSPVKCDNDALLAEAGRHLTTLDVRCLDMSAKYAHQFVCALIDSTTVAELAVGGCVYRAGPQAKPGKLFGDYLIRSASILKKLTLSDGPACDNRLLWKRLAAVLCKMTALQDLTLEVSIGYEIFTDVTAFFAKVVIRCATLRRLVLPWPAQTYRSQFLNCNVVPQYDVARWIDLWFDVLWKTSGLQELGIYLPGMDEAECRTLFRAVANNESLQKLVLQEVPLIANSRGSSNLMVLSRIIQEFSLGDRVCLRNLLVTFENAPEILASAQFLNVNFNSLRVNFGAQRDMDLSLACCEALTSRGTLTSIPVCCEFIYQPAFGTLLEWMAQSSTLTHVEIVACDHAGTQSFCGFCVDMHGGWCRRCRRTPTSLDAYKHRNLIEIQLAPNCRDVGTRIPNHSISRSMESYVASWKELHQLTSKNTARVNAAAMFVLGEDTRKGARLIESLHDHPRLLELVRKGAGATEAEAQEMAQRAMRSVRECSLCYYMTLTGVVKENVKRLDPDSKEVHLVDLPDECWLYVRRYLKITDVVIPRALEICDWPTGSVPHFNCQF</sequence>
<evidence type="ECO:0000313" key="1">
    <source>
        <dbReference type="EMBL" id="KAH7950194.1"/>
    </source>
</evidence>
<reference evidence="1" key="1">
    <citation type="submission" date="2020-05" db="EMBL/GenBank/DDBJ databases">
        <title>Large-scale comparative analyses of tick genomes elucidate their genetic diversity and vector capacities.</title>
        <authorList>
            <person name="Jia N."/>
            <person name="Wang J."/>
            <person name="Shi W."/>
            <person name="Du L."/>
            <person name="Sun Y."/>
            <person name="Zhan W."/>
            <person name="Jiang J."/>
            <person name="Wang Q."/>
            <person name="Zhang B."/>
            <person name="Ji P."/>
            <person name="Sakyi L.B."/>
            <person name="Cui X."/>
            <person name="Yuan T."/>
            <person name="Jiang B."/>
            <person name="Yang W."/>
            <person name="Lam T.T.-Y."/>
            <person name="Chang Q."/>
            <person name="Ding S."/>
            <person name="Wang X."/>
            <person name="Zhu J."/>
            <person name="Ruan X."/>
            <person name="Zhao L."/>
            <person name="Wei J."/>
            <person name="Que T."/>
            <person name="Du C."/>
            <person name="Cheng J."/>
            <person name="Dai P."/>
            <person name="Han X."/>
            <person name="Huang E."/>
            <person name="Gao Y."/>
            <person name="Liu J."/>
            <person name="Shao H."/>
            <person name="Ye R."/>
            <person name="Li L."/>
            <person name="Wei W."/>
            <person name="Wang X."/>
            <person name="Wang C."/>
            <person name="Yang T."/>
            <person name="Huo Q."/>
            <person name="Li W."/>
            <person name="Guo W."/>
            <person name="Chen H."/>
            <person name="Zhou L."/>
            <person name="Ni X."/>
            <person name="Tian J."/>
            <person name="Zhou Y."/>
            <person name="Sheng Y."/>
            <person name="Liu T."/>
            <person name="Pan Y."/>
            <person name="Xia L."/>
            <person name="Li J."/>
            <person name="Zhao F."/>
            <person name="Cao W."/>
        </authorList>
    </citation>
    <scope>NUCLEOTIDE SEQUENCE</scope>
    <source>
        <strain evidence="1">Dsil-2018</strain>
    </source>
</reference>
<proteinExistence type="predicted"/>
<comment type="caution">
    <text evidence="1">The sequence shown here is derived from an EMBL/GenBank/DDBJ whole genome shotgun (WGS) entry which is preliminary data.</text>
</comment>
<organism evidence="1 2">
    <name type="scientific">Dermacentor silvarum</name>
    <name type="common">Tick</name>
    <dbReference type="NCBI Taxonomy" id="543639"/>
    <lineage>
        <taxon>Eukaryota</taxon>
        <taxon>Metazoa</taxon>
        <taxon>Ecdysozoa</taxon>
        <taxon>Arthropoda</taxon>
        <taxon>Chelicerata</taxon>
        <taxon>Arachnida</taxon>
        <taxon>Acari</taxon>
        <taxon>Parasitiformes</taxon>
        <taxon>Ixodida</taxon>
        <taxon>Ixodoidea</taxon>
        <taxon>Ixodidae</taxon>
        <taxon>Rhipicephalinae</taxon>
        <taxon>Dermacentor</taxon>
    </lineage>
</organism>
<keyword evidence="2" id="KW-1185">Reference proteome</keyword>
<dbReference type="EMBL" id="CM023474">
    <property type="protein sequence ID" value="KAH7950194.1"/>
    <property type="molecule type" value="Genomic_DNA"/>
</dbReference>
<protein>
    <submittedName>
        <fullName evidence="1">Uncharacterized protein</fullName>
    </submittedName>
</protein>
<accession>A0ACB8CSX8</accession>
<evidence type="ECO:0000313" key="2">
    <source>
        <dbReference type="Proteomes" id="UP000821865"/>
    </source>
</evidence>
<gene>
    <name evidence="1" type="ORF">HPB49_020730</name>
</gene>
<dbReference type="Proteomes" id="UP000821865">
    <property type="component" value="Chromosome 5"/>
</dbReference>